<dbReference type="PANTHER" id="PTHR45947:SF3">
    <property type="entry name" value="SULFOQUINOVOSYL TRANSFERASE SQD2"/>
    <property type="match status" value="1"/>
</dbReference>
<gene>
    <name evidence="3" type="ORF">ACFQHR_16920</name>
</gene>
<sequence length="382" mass="43299">MKAKSELQTYSNTKTAIVHEWLSVIGGSEKVLEDIHKVFGGPIYTLVKNEEVVNNSYFKDTEIHTSFIHNLPFGKTAYRNYLPLFPLAIEQFDLSDFEIIISSSHSVAKGVLTTPNQLHICYCHSPMRYAWDLYHQYLRDANLGFGIKGLLARSVLHYIRTWDVSSVNRVDHFIANSNFIARRIKKIYNREAVVIYPPVDLDKFTLVSVKENYYLAASRLVPYKRIDLIVEAFSKMPDKKLVVIGDGPDLKLITEKAKGSANVQMLGFQSSEVLIQYMQKAKAFVFAAEEDFGIMPVEAQACGTPVIALGKGGSLETVTAETGVFFKEQTAQSLIEAVQNFELNQSRFDSATIRQNAERFSRPRFISEIKDFILQKHAEFKS</sequence>
<keyword evidence="4" id="KW-1185">Reference proteome</keyword>
<feature type="domain" description="Glycosyltransferase subfamily 4-like N-terminal" evidence="2">
    <location>
        <begin position="69"/>
        <end position="203"/>
    </location>
</feature>
<dbReference type="EMBL" id="JBHSYQ010000015">
    <property type="protein sequence ID" value="MFC6999321.1"/>
    <property type="molecule type" value="Genomic_DNA"/>
</dbReference>
<dbReference type="Gene3D" id="3.40.50.2000">
    <property type="entry name" value="Glycogen Phosphorylase B"/>
    <property type="match status" value="2"/>
</dbReference>
<comment type="caution">
    <text evidence="3">The sequence shown here is derived from an EMBL/GenBank/DDBJ whole genome shotgun (WGS) entry which is preliminary data.</text>
</comment>
<dbReference type="SUPFAM" id="SSF53756">
    <property type="entry name" value="UDP-Glycosyltransferase/glycogen phosphorylase"/>
    <property type="match status" value="1"/>
</dbReference>
<dbReference type="InterPro" id="IPR001296">
    <property type="entry name" value="Glyco_trans_1"/>
</dbReference>
<evidence type="ECO:0000259" key="2">
    <source>
        <dbReference type="Pfam" id="PF13439"/>
    </source>
</evidence>
<accession>A0ABW2DNB4</accession>
<dbReference type="PANTHER" id="PTHR45947">
    <property type="entry name" value="SULFOQUINOVOSYL TRANSFERASE SQD2"/>
    <property type="match status" value="1"/>
</dbReference>
<dbReference type="Pfam" id="PF00534">
    <property type="entry name" value="Glycos_transf_1"/>
    <property type="match status" value="1"/>
</dbReference>
<dbReference type="Pfam" id="PF13439">
    <property type="entry name" value="Glyco_transf_4"/>
    <property type="match status" value="1"/>
</dbReference>
<name>A0ABW2DNB4_9BACT</name>
<dbReference type="InterPro" id="IPR050194">
    <property type="entry name" value="Glycosyltransferase_grp1"/>
</dbReference>
<dbReference type="RefSeq" id="WP_066616194.1">
    <property type="nucleotide sequence ID" value="NZ_JBHSYQ010000015.1"/>
</dbReference>
<proteinExistence type="predicted"/>
<evidence type="ECO:0000313" key="4">
    <source>
        <dbReference type="Proteomes" id="UP001596405"/>
    </source>
</evidence>
<dbReference type="Proteomes" id="UP001596405">
    <property type="component" value="Unassembled WGS sequence"/>
</dbReference>
<evidence type="ECO:0000259" key="1">
    <source>
        <dbReference type="Pfam" id="PF00534"/>
    </source>
</evidence>
<dbReference type="InterPro" id="IPR028098">
    <property type="entry name" value="Glyco_trans_4-like_N"/>
</dbReference>
<organism evidence="3 4">
    <name type="scientific">Rufibacter roseus</name>
    <dbReference type="NCBI Taxonomy" id="1567108"/>
    <lineage>
        <taxon>Bacteria</taxon>
        <taxon>Pseudomonadati</taxon>
        <taxon>Bacteroidota</taxon>
        <taxon>Cytophagia</taxon>
        <taxon>Cytophagales</taxon>
        <taxon>Hymenobacteraceae</taxon>
        <taxon>Rufibacter</taxon>
    </lineage>
</organism>
<protein>
    <submittedName>
        <fullName evidence="3">Glycosyltransferase family 4 protein</fullName>
    </submittedName>
</protein>
<reference evidence="4" key="1">
    <citation type="journal article" date="2019" name="Int. J. Syst. Evol. Microbiol.">
        <title>The Global Catalogue of Microorganisms (GCM) 10K type strain sequencing project: providing services to taxonomists for standard genome sequencing and annotation.</title>
        <authorList>
            <consortium name="The Broad Institute Genomics Platform"/>
            <consortium name="The Broad Institute Genome Sequencing Center for Infectious Disease"/>
            <person name="Wu L."/>
            <person name="Ma J."/>
        </authorList>
    </citation>
    <scope>NUCLEOTIDE SEQUENCE [LARGE SCALE GENOMIC DNA]</scope>
    <source>
        <strain evidence="4">CGMCC 4.7393</strain>
    </source>
</reference>
<dbReference type="CDD" id="cd03804">
    <property type="entry name" value="GT4_WbaZ-like"/>
    <property type="match status" value="1"/>
</dbReference>
<evidence type="ECO:0000313" key="3">
    <source>
        <dbReference type="EMBL" id="MFC6999321.1"/>
    </source>
</evidence>
<feature type="domain" description="Glycosyl transferase family 1" evidence="1">
    <location>
        <begin position="208"/>
        <end position="350"/>
    </location>
</feature>